<dbReference type="InterPro" id="IPR029058">
    <property type="entry name" value="AB_hydrolase_fold"/>
</dbReference>
<comment type="caution">
    <text evidence="3">The sequence shown here is derived from an EMBL/GenBank/DDBJ whole genome shotgun (WGS) entry which is preliminary data.</text>
</comment>
<protein>
    <recommendedName>
        <fullName evidence="5">Alpha/beta hydrolase</fullName>
    </recommendedName>
</protein>
<dbReference type="PANTHER" id="PTHR40841:SF2">
    <property type="entry name" value="SIDEROPHORE-DEGRADING ESTERASE (EUROFUNG)"/>
    <property type="match status" value="1"/>
</dbReference>
<comment type="similarity">
    <text evidence="1">Belongs to the esterase D family.</text>
</comment>
<dbReference type="AlphaFoldDB" id="A0A2A5B7E3"/>
<dbReference type="Gene3D" id="3.40.50.1820">
    <property type="entry name" value="alpha/beta hydrolase"/>
    <property type="match status" value="1"/>
</dbReference>
<dbReference type="SUPFAM" id="SSF53474">
    <property type="entry name" value="alpha/beta-Hydrolases"/>
    <property type="match status" value="1"/>
</dbReference>
<dbReference type="InterPro" id="IPR052558">
    <property type="entry name" value="Siderophore_Hydrolase_D"/>
</dbReference>
<name>A0A2A5B7E3_9GAMM</name>
<gene>
    <name evidence="3" type="ORF">COA96_03080</name>
</gene>
<evidence type="ECO:0000256" key="2">
    <source>
        <dbReference type="ARBA" id="ARBA00022801"/>
    </source>
</evidence>
<dbReference type="PANTHER" id="PTHR40841">
    <property type="entry name" value="SIDEROPHORE TRIACETYLFUSARININE C ESTERASE"/>
    <property type="match status" value="1"/>
</dbReference>
<dbReference type="InterPro" id="IPR000801">
    <property type="entry name" value="Esterase-like"/>
</dbReference>
<dbReference type="Pfam" id="PF00756">
    <property type="entry name" value="Esterase"/>
    <property type="match status" value="1"/>
</dbReference>
<dbReference type="Proteomes" id="UP000218327">
    <property type="component" value="Unassembled WGS sequence"/>
</dbReference>
<sequence length="303" mass="33702">MQYSTTTMSGLFDAEYFDIESSHVNDTFRIFVGKPSIVEPQKSYPAIYSLDGNASFASMIGTQRLLSQGGEVPPSFVIGIGYPGESLAVAMANRNRDYVPTEPEEYEIKSLGASVQAGGPAFLRFLSEELKPLIEKKYPVGSANSTLQGVSLGGLFATWTLLTSPNTFDKYILGSPAIWWRKEQVWEWEEAFSKTHDDMQATVFISAGALEVKEHIRASAVDIAKKNPEMRAHIESFISFSDENGWPRIAELTVEFASRLQSRNYPGLKIHCHNMPDENHMSAPPAITSRGLRFVNGSWHPEK</sequence>
<accession>A0A2A5B7E3</accession>
<evidence type="ECO:0000256" key="1">
    <source>
        <dbReference type="ARBA" id="ARBA00005622"/>
    </source>
</evidence>
<proteinExistence type="inferred from homology"/>
<evidence type="ECO:0000313" key="3">
    <source>
        <dbReference type="EMBL" id="PCJ27497.1"/>
    </source>
</evidence>
<dbReference type="EMBL" id="NVVJ01000006">
    <property type="protein sequence ID" value="PCJ27497.1"/>
    <property type="molecule type" value="Genomic_DNA"/>
</dbReference>
<evidence type="ECO:0008006" key="5">
    <source>
        <dbReference type="Google" id="ProtNLM"/>
    </source>
</evidence>
<organism evidence="3 4">
    <name type="scientific">SAR86 cluster bacterium</name>
    <dbReference type="NCBI Taxonomy" id="2030880"/>
    <lineage>
        <taxon>Bacteria</taxon>
        <taxon>Pseudomonadati</taxon>
        <taxon>Pseudomonadota</taxon>
        <taxon>Gammaproteobacteria</taxon>
        <taxon>SAR86 cluster</taxon>
    </lineage>
</organism>
<dbReference type="GO" id="GO:0016788">
    <property type="term" value="F:hydrolase activity, acting on ester bonds"/>
    <property type="evidence" value="ECO:0007669"/>
    <property type="project" value="TreeGrafter"/>
</dbReference>
<evidence type="ECO:0000313" key="4">
    <source>
        <dbReference type="Proteomes" id="UP000218327"/>
    </source>
</evidence>
<reference evidence="4" key="1">
    <citation type="submission" date="2017-08" db="EMBL/GenBank/DDBJ databases">
        <title>A dynamic microbial community with high functional redundancy inhabits the cold, oxic subseafloor aquifer.</title>
        <authorList>
            <person name="Tully B.J."/>
            <person name="Wheat C.G."/>
            <person name="Glazer B.T."/>
            <person name="Huber J.A."/>
        </authorList>
    </citation>
    <scope>NUCLEOTIDE SEQUENCE [LARGE SCALE GENOMIC DNA]</scope>
</reference>
<keyword evidence="2" id="KW-0378">Hydrolase</keyword>